<evidence type="ECO:0000313" key="3">
    <source>
        <dbReference type="Proteomes" id="UP001444661"/>
    </source>
</evidence>
<evidence type="ECO:0000256" key="1">
    <source>
        <dbReference type="SAM" id="MobiDB-lite"/>
    </source>
</evidence>
<sequence>MSDDDQYEHDKKNAVTIDGVVSKPYRHQLQTPLPGQVFPGWWDALLSLNFLPSLADWLGGRPYGCHAACYDFAVPKFLDVTQSLLFFRVTERNDLPISRWYGARRFAWMREQLAVCVQRRYPVLPLELCLMISGDLVPEYAIAGLVGLWPHVDAQQAERERQGNVGVAPGKRANRGRARIDRTADVWARYVHIDGVRYVASLSNENNDDSSSAAPQQRVHVAKVHEAGESAAGISLLEDHLGITELQFFRDRPALALPSDWPPVVYMGTRWSNLRFGDGSFISTVSDGVKLREITNPLPDSEAGGGANCDDNDMEE</sequence>
<reference evidence="2 3" key="1">
    <citation type="submission" date="2023-01" db="EMBL/GenBank/DDBJ databases">
        <title>Analysis of 21 Apiospora genomes using comparative genomics revels a genus with tremendous synthesis potential of carbohydrate active enzymes and secondary metabolites.</title>
        <authorList>
            <person name="Sorensen T."/>
        </authorList>
    </citation>
    <scope>NUCLEOTIDE SEQUENCE [LARGE SCALE GENOMIC DNA]</scope>
    <source>
        <strain evidence="2 3">CBS 33761</strain>
    </source>
</reference>
<proteinExistence type="predicted"/>
<gene>
    <name evidence="2" type="ORF">PG993_000182</name>
</gene>
<accession>A0ABR1U7V7</accession>
<comment type="caution">
    <text evidence="2">The sequence shown here is derived from an EMBL/GenBank/DDBJ whole genome shotgun (WGS) entry which is preliminary data.</text>
</comment>
<dbReference type="EMBL" id="JAQQWK010000001">
    <property type="protein sequence ID" value="KAK8054955.1"/>
    <property type="molecule type" value="Genomic_DNA"/>
</dbReference>
<name>A0ABR1U7V7_9PEZI</name>
<organism evidence="2 3">
    <name type="scientific">Apiospora rasikravindrae</name>
    <dbReference type="NCBI Taxonomy" id="990691"/>
    <lineage>
        <taxon>Eukaryota</taxon>
        <taxon>Fungi</taxon>
        <taxon>Dikarya</taxon>
        <taxon>Ascomycota</taxon>
        <taxon>Pezizomycotina</taxon>
        <taxon>Sordariomycetes</taxon>
        <taxon>Xylariomycetidae</taxon>
        <taxon>Amphisphaeriales</taxon>
        <taxon>Apiosporaceae</taxon>
        <taxon>Apiospora</taxon>
    </lineage>
</organism>
<feature type="region of interest" description="Disordered" evidence="1">
    <location>
        <begin position="295"/>
        <end position="316"/>
    </location>
</feature>
<dbReference type="Proteomes" id="UP001444661">
    <property type="component" value="Unassembled WGS sequence"/>
</dbReference>
<protein>
    <submittedName>
        <fullName evidence="2">Uncharacterized protein</fullName>
    </submittedName>
</protein>
<evidence type="ECO:0000313" key="2">
    <source>
        <dbReference type="EMBL" id="KAK8054955.1"/>
    </source>
</evidence>
<keyword evidence="3" id="KW-1185">Reference proteome</keyword>